<dbReference type="PROSITE" id="PS50921">
    <property type="entry name" value="ANTAR"/>
    <property type="match status" value="1"/>
</dbReference>
<dbReference type="Gene3D" id="1.10.10.10">
    <property type="entry name" value="Winged helix-like DNA-binding domain superfamily/Winged helix DNA-binding domain"/>
    <property type="match status" value="1"/>
</dbReference>
<name>A0ABV6M0E9_9ACTN</name>
<dbReference type="RefSeq" id="WP_377249036.1">
    <property type="nucleotide sequence ID" value="NZ_JBHLUH010000012.1"/>
</dbReference>
<dbReference type="PIRSF" id="PIRSF036382">
    <property type="entry name" value="RR_antiterm"/>
    <property type="match status" value="1"/>
</dbReference>
<evidence type="ECO:0000313" key="7">
    <source>
        <dbReference type="Proteomes" id="UP001589867"/>
    </source>
</evidence>
<evidence type="ECO:0000256" key="1">
    <source>
        <dbReference type="ARBA" id="ARBA00022553"/>
    </source>
</evidence>
<dbReference type="SUPFAM" id="SSF52172">
    <property type="entry name" value="CheY-like"/>
    <property type="match status" value="1"/>
</dbReference>
<dbReference type="Gene3D" id="3.40.50.2300">
    <property type="match status" value="1"/>
</dbReference>
<dbReference type="Proteomes" id="UP001589867">
    <property type="component" value="Unassembled WGS sequence"/>
</dbReference>
<gene>
    <name evidence="6" type="ORF">ACFFIA_10125</name>
</gene>
<evidence type="ECO:0000313" key="6">
    <source>
        <dbReference type="EMBL" id="MFC0528017.1"/>
    </source>
</evidence>
<dbReference type="Pfam" id="PF03861">
    <property type="entry name" value="ANTAR"/>
    <property type="match status" value="1"/>
</dbReference>
<evidence type="ECO:0000259" key="5">
    <source>
        <dbReference type="PROSITE" id="PS50921"/>
    </source>
</evidence>
<dbReference type="InterPro" id="IPR008327">
    <property type="entry name" value="Sig_transdc_resp-reg_antiterm"/>
</dbReference>
<reference evidence="6 7" key="1">
    <citation type="submission" date="2024-09" db="EMBL/GenBank/DDBJ databases">
        <authorList>
            <person name="Sun Q."/>
            <person name="Mori K."/>
        </authorList>
    </citation>
    <scope>NUCLEOTIDE SEQUENCE [LARGE SCALE GENOMIC DNA]</scope>
    <source>
        <strain evidence="6 7">TBRC 3947</strain>
    </source>
</reference>
<accession>A0ABV6M0E9</accession>
<dbReference type="PANTHER" id="PTHR44591">
    <property type="entry name" value="STRESS RESPONSE REGULATOR PROTEIN 1"/>
    <property type="match status" value="1"/>
</dbReference>
<comment type="caution">
    <text evidence="6">The sequence shown here is derived from an EMBL/GenBank/DDBJ whole genome shotgun (WGS) entry which is preliminary data.</text>
</comment>
<dbReference type="PANTHER" id="PTHR44591:SF3">
    <property type="entry name" value="RESPONSE REGULATORY DOMAIN-CONTAINING PROTEIN"/>
    <property type="match status" value="1"/>
</dbReference>
<dbReference type="PROSITE" id="PS50110">
    <property type="entry name" value="RESPONSE_REGULATORY"/>
    <property type="match status" value="1"/>
</dbReference>
<feature type="domain" description="Response regulatory" evidence="4">
    <location>
        <begin position="30"/>
        <end position="144"/>
    </location>
</feature>
<dbReference type="InterPro" id="IPR050595">
    <property type="entry name" value="Bact_response_regulator"/>
</dbReference>
<proteinExistence type="predicted"/>
<evidence type="ECO:0000259" key="4">
    <source>
        <dbReference type="PROSITE" id="PS50110"/>
    </source>
</evidence>
<protein>
    <submittedName>
        <fullName evidence="6">ANTAR domain-containing response regulator</fullName>
    </submittedName>
</protein>
<evidence type="ECO:0000256" key="3">
    <source>
        <dbReference type="SAM" id="MobiDB-lite"/>
    </source>
</evidence>
<dbReference type="InterPro" id="IPR011006">
    <property type="entry name" value="CheY-like_superfamily"/>
</dbReference>
<dbReference type="Pfam" id="PF00072">
    <property type="entry name" value="Response_reg"/>
    <property type="match status" value="1"/>
</dbReference>
<sequence length="224" mass="24347">MRDDEGGRLDPALDAVPPRTNARAAEPRRRVVIAEDEAIIRLDLAEMLLEEGYEVIGQAGDGRTAIELTEELRPDLVIVDIKMPIMDGIAVAERVAGSRLAPVIILTGFSQRDLVERAREAGAMAYLLKPFQKDELGPAIAVALSRFTELNALEAEASTLAERLLTHTVVERAKAKLITERGMAEPDAFTWLQEAAATHELTLREIAERIVAETTGDTGSAEPG</sequence>
<dbReference type="InterPro" id="IPR036388">
    <property type="entry name" value="WH-like_DNA-bd_sf"/>
</dbReference>
<keyword evidence="1 2" id="KW-0597">Phosphoprotein</keyword>
<feature type="domain" description="ANTAR" evidence="5">
    <location>
        <begin position="150"/>
        <end position="211"/>
    </location>
</feature>
<organism evidence="6 7">
    <name type="scientific">Phytohabitans kaempferiae</name>
    <dbReference type="NCBI Taxonomy" id="1620943"/>
    <lineage>
        <taxon>Bacteria</taxon>
        <taxon>Bacillati</taxon>
        <taxon>Actinomycetota</taxon>
        <taxon>Actinomycetes</taxon>
        <taxon>Micromonosporales</taxon>
        <taxon>Micromonosporaceae</taxon>
    </lineage>
</organism>
<dbReference type="SMART" id="SM01012">
    <property type="entry name" value="ANTAR"/>
    <property type="match status" value="1"/>
</dbReference>
<dbReference type="EMBL" id="JBHLUH010000012">
    <property type="protein sequence ID" value="MFC0528017.1"/>
    <property type="molecule type" value="Genomic_DNA"/>
</dbReference>
<feature type="modified residue" description="4-aspartylphosphate" evidence="2">
    <location>
        <position position="80"/>
    </location>
</feature>
<dbReference type="InterPro" id="IPR001789">
    <property type="entry name" value="Sig_transdc_resp-reg_receiver"/>
</dbReference>
<keyword evidence="7" id="KW-1185">Reference proteome</keyword>
<feature type="region of interest" description="Disordered" evidence="3">
    <location>
        <begin position="1"/>
        <end position="22"/>
    </location>
</feature>
<dbReference type="InterPro" id="IPR005561">
    <property type="entry name" value="ANTAR"/>
</dbReference>
<dbReference type="SMART" id="SM00448">
    <property type="entry name" value="REC"/>
    <property type="match status" value="1"/>
</dbReference>
<evidence type="ECO:0000256" key="2">
    <source>
        <dbReference type="PROSITE-ProRule" id="PRU00169"/>
    </source>
</evidence>